<dbReference type="RefSeq" id="XP_067714216.1">
    <property type="nucleotide sequence ID" value="XM_067858115.1"/>
</dbReference>
<comment type="subcellular location">
    <subcellularLocation>
        <location evidence="1">Membrane</location>
        <topology evidence="1">Multi-pass membrane protein</topology>
    </subcellularLocation>
</comment>
<keyword evidence="4 6" id="KW-1133">Transmembrane helix</keyword>
<dbReference type="InterPro" id="IPR004932">
    <property type="entry name" value="Rer1"/>
</dbReference>
<evidence type="ECO:0000256" key="6">
    <source>
        <dbReference type="SAM" id="Phobius"/>
    </source>
</evidence>
<dbReference type="EMBL" id="BPLF01000001">
    <property type="protein sequence ID" value="GIX62147.1"/>
    <property type="molecule type" value="Genomic_DNA"/>
</dbReference>
<evidence type="ECO:0000256" key="4">
    <source>
        <dbReference type="ARBA" id="ARBA00022989"/>
    </source>
</evidence>
<dbReference type="GO" id="GO:0006890">
    <property type="term" value="P:retrograde vesicle-mediated transport, Golgi to endoplasmic reticulum"/>
    <property type="evidence" value="ECO:0007669"/>
    <property type="project" value="TreeGrafter"/>
</dbReference>
<dbReference type="AlphaFoldDB" id="A0AAV4LQS9"/>
<accession>A0AAV4LQS9</accession>
<comment type="similarity">
    <text evidence="2">Belongs to the RER1 family.</text>
</comment>
<dbReference type="GO" id="GO:0005783">
    <property type="term" value="C:endoplasmic reticulum"/>
    <property type="evidence" value="ECO:0007669"/>
    <property type="project" value="GOC"/>
</dbReference>
<dbReference type="Proteomes" id="UP001497744">
    <property type="component" value="Unassembled WGS sequence"/>
</dbReference>
<sequence>MYAVYLLNLGARFLTPLNFEDICAAQAEANGGTILPSSQSLKADGGLDQGGDEGDDYEFKPFMRQLNEFTFWLCAIRSTYIVLACAQFEFLDLPVFWPLLLLYFVVLFLATMRQQVENMIKYKYIPFNFGKKTYGSITRQQK</sequence>
<reference evidence="7 8" key="1">
    <citation type="submission" date="2021-06" db="EMBL/GenBank/DDBJ databases">
        <title>Genome sequence of Babesia caballi.</title>
        <authorList>
            <person name="Yamagishi J."/>
            <person name="Kidaka T."/>
            <person name="Ochi A."/>
        </authorList>
    </citation>
    <scope>NUCLEOTIDE SEQUENCE [LARGE SCALE GENOMIC DNA]</scope>
    <source>
        <strain evidence="7">USDA-D6B2</strain>
    </source>
</reference>
<protein>
    <submittedName>
        <fullName evidence="7">RER1, putative</fullName>
    </submittedName>
</protein>
<name>A0AAV4LQS9_BABCB</name>
<evidence type="ECO:0000313" key="7">
    <source>
        <dbReference type="EMBL" id="GIX62147.1"/>
    </source>
</evidence>
<comment type="caution">
    <text evidence="7">The sequence shown here is derived from an EMBL/GenBank/DDBJ whole genome shotgun (WGS) entry which is preliminary data.</text>
</comment>
<dbReference type="GO" id="GO:0000139">
    <property type="term" value="C:Golgi membrane"/>
    <property type="evidence" value="ECO:0007669"/>
    <property type="project" value="TreeGrafter"/>
</dbReference>
<evidence type="ECO:0000313" key="8">
    <source>
        <dbReference type="Proteomes" id="UP001497744"/>
    </source>
</evidence>
<gene>
    <name evidence="7" type="ORF">BcabD6B2_15820</name>
</gene>
<evidence type="ECO:0000256" key="2">
    <source>
        <dbReference type="ARBA" id="ARBA00006070"/>
    </source>
</evidence>
<evidence type="ECO:0000256" key="1">
    <source>
        <dbReference type="ARBA" id="ARBA00004141"/>
    </source>
</evidence>
<dbReference type="GO" id="GO:0006621">
    <property type="term" value="P:protein retention in ER lumen"/>
    <property type="evidence" value="ECO:0007669"/>
    <property type="project" value="TreeGrafter"/>
</dbReference>
<feature type="transmembrane region" description="Helical" evidence="6">
    <location>
        <begin position="69"/>
        <end position="89"/>
    </location>
</feature>
<keyword evidence="8" id="KW-1185">Reference proteome</keyword>
<keyword evidence="5 6" id="KW-0472">Membrane</keyword>
<dbReference type="PANTHER" id="PTHR10743">
    <property type="entry name" value="PROTEIN RER1"/>
    <property type="match status" value="1"/>
</dbReference>
<dbReference type="PANTHER" id="PTHR10743:SF0">
    <property type="entry name" value="PROTEIN RER1"/>
    <property type="match status" value="1"/>
</dbReference>
<evidence type="ECO:0000256" key="3">
    <source>
        <dbReference type="ARBA" id="ARBA00022692"/>
    </source>
</evidence>
<dbReference type="GeneID" id="94193628"/>
<proteinExistence type="inferred from homology"/>
<dbReference type="Pfam" id="PF03248">
    <property type="entry name" value="Rer1"/>
    <property type="match status" value="1"/>
</dbReference>
<dbReference type="PIRSF" id="PIRSF016013">
    <property type="entry name" value="AtER_Rer1p"/>
    <property type="match status" value="1"/>
</dbReference>
<keyword evidence="3 6" id="KW-0812">Transmembrane</keyword>
<feature type="transmembrane region" description="Helical" evidence="6">
    <location>
        <begin position="95"/>
        <end position="112"/>
    </location>
</feature>
<evidence type="ECO:0000256" key="5">
    <source>
        <dbReference type="ARBA" id="ARBA00023136"/>
    </source>
</evidence>
<organism evidence="7 8">
    <name type="scientific">Babesia caballi</name>
    <dbReference type="NCBI Taxonomy" id="5871"/>
    <lineage>
        <taxon>Eukaryota</taxon>
        <taxon>Sar</taxon>
        <taxon>Alveolata</taxon>
        <taxon>Apicomplexa</taxon>
        <taxon>Aconoidasida</taxon>
        <taxon>Piroplasmida</taxon>
        <taxon>Babesiidae</taxon>
        <taxon>Babesia</taxon>
    </lineage>
</organism>